<dbReference type="InterPro" id="IPR053780">
    <property type="entry name" value="Gp66-like"/>
</dbReference>
<protein>
    <recommendedName>
        <fullName evidence="2">N-acetyltransferase domain-containing protein</fullName>
    </recommendedName>
</protein>
<organism evidence="1">
    <name type="scientific">marine sediment metagenome</name>
    <dbReference type="NCBI Taxonomy" id="412755"/>
    <lineage>
        <taxon>unclassified sequences</taxon>
        <taxon>metagenomes</taxon>
        <taxon>ecological metagenomes</taxon>
    </lineage>
</organism>
<comment type="caution">
    <text evidence="1">The sequence shown here is derived from an EMBL/GenBank/DDBJ whole genome shotgun (WGS) entry which is preliminary data.</text>
</comment>
<proteinExistence type="predicted"/>
<name>A0A0F9UFU7_9ZZZZ</name>
<evidence type="ECO:0000313" key="1">
    <source>
        <dbReference type="EMBL" id="KKN60106.1"/>
    </source>
</evidence>
<dbReference type="SUPFAM" id="SSF55729">
    <property type="entry name" value="Acyl-CoA N-acyltransferases (Nat)"/>
    <property type="match status" value="1"/>
</dbReference>
<dbReference type="Pfam" id="PF25680">
    <property type="entry name" value="Mom"/>
    <property type="match status" value="1"/>
</dbReference>
<dbReference type="AlphaFoldDB" id="A0A0F9UFU7"/>
<reference evidence="1" key="1">
    <citation type="journal article" date="2015" name="Nature">
        <title>Complex archaea that bridge the gap between prokaryotes and eukaryotes.</title>
        <authorList>
            <person name="Spang A."/>
            <person name="Saw J.H."/>
            <person name="Jorgensen S.L."/>
            <person name="Zaremba-Niedzwiedzka K."/>
            <person name="Martijn J."/>
            <person name="Lind A.E."/>
            <person name="van Eijk R."/>
            <person name="Schleper C."/>
            <person name="Guy L."/>
            <person name="Ettema T.J."/>
        </authorList>
    </citation>
    <scope>NUCLEOTIDE SEQUENCE</scope>
</reference>
<dbReference type="InterPro" id="IPR057895">
    <property type="entry name" value="Mom"/>
</dbReference>
<gene>
    <name evidence="1" type="ORF">LCGC14_0535750</name>
</gene>
<evidence type="ECO:0008006" key="2">
    <source>
        <dbReference type="Google" id="ProtNLM"/>
    </source>
</evidence>
<sequence length="154" mass="17172">MNLQPITLKEAMRFVNDNHRHHRAPQGGLFAIGLSERDIVIGVAIVGRPVARMLQNGYTAEVTRLCVKEGYYNACSMLYSACWRAARAMGYKRLITYILQSESGKSLEASGYKLVGEAGGGTWNREDRPRVDTHPTEQKKLFEVVKVKSGGAER</sequence>
<dbReference type="InterPro" id="IPR016181">
    <property type="entry name" value="Acyl_CoA_acyltransferase"/>
</dbReference>
<dbReference type="EMBL" id="LAZR01000705">
    <property type="protein sequence ID" value="KKN60106.1"/>
    <property type="molecule type" value="Genomic_DNA"/>
</dbReference>
<dbReference type="NCBIfam" id="NF045478">
    <property type="entry name" value="XF1762_fam"/>
    <property type="match status" value="1"/>
</dbReference>
<accession>A0A0F9UFU7</accession>